<gene>
    <name evidence="6" type="ORF">ASPCADRAFT_210883</name>
</gene>
<evidence type="ECO:0000259" key="5">
    <source>
        <dbReference type="Pfam" id="PF04828"/>
    </source>
</evidence>
<dbReference type="AlphaFoldDB" id="A0A1R3RAK4"/>
<evidence type="ECO:0000256" key="1">
    <source>
        <dbReference type="ARBA" id="ARBA00005495"/>
    </source>
</evidence>
<dbReference type="Gene3D" id="3.90.1590.10">
    <property type="entry name" value="glutathione-dependent formaldehyde- activating enzyme (gfa)"/>
    <property type="match status" value="1"/>
</dbReference>
<dbReference type="SUPFAM" id="SSF51316">
    <property type="entry name" value="Mss4-like"/>
    <property type="match status" value="1"/>
</dbReference>
<keyword evidence="3" id="KW-0862">Zinc</keyword>
<organism evidence="6 7">
    <name type="scientific">Aspergillus carbonarius (strain ITEM 5010)</name>
    <dbReference type="NCBI Taxonomy" id="602072"/>
    <lineage>
        <taxon>Eukaryota</taxon>
        <taxon>Fungi</taxon>
        <taxon>Dikarya</taxon>
        <taxon>Ascomycota</taxon>
        <taxon>Pezizomycotina</taxon>
        <taxon>Eurotiomycetes</taxon>
        <taxon>Eurotiomycetidae</taxon>
        <taxon>Eurotiales</taxon>
        <taxon>Aspergillaceae</taxon>
        <taxon>Aspergillus</taxon>
        <taxon>Aspergillus subgen. Circumdati</taxon>
    </lineage>
</organism>
<dbReference type="VEuPathDB" id="FungiDB:ASPCADRAFT_210883"/>
<feature type="domain" description="CENP-V/GFA" evidence="5">
    <location>
        <begin position="14"/>
        <end position="132"/>
    </location>
</feature>
<accession>A0A1R3RAK4</accession>
<dbReference type="GO" id="GO:0016846">
    <property type="term" value="F:carbon-sulfur lyase activity"/>
    <property type="evidence" value="ECO:0007669"/>
    <property type="project" value="InterPro"/>
</dbReference>
<keyword evidence="7" id="KW-1185">Reference proteome</keyword>
<keyword evidence="2" id="KW-0479">Metal-binding</keyword>
<evidence type="ECO:0000313" key="7">
    <source>
        <dbReference type="Proteomes" id="UP000188318"/>
    </source>
</evidence>
<reference evidence="7" key="1">
    <citation type="journal article" date="2017" name="Genome Biol.">
        <title>Comparative genomics reveals high biological diversity and specific adaptations in the industrially and medically important fungal genus Aspergillus.</title>
        <authorList>
            <person name="de Vries R.P."/>
            <person name="Riley R."/>
            <person name="Wiebenga A."/>
            <person name="Aguilar-Osorio G."/>
            <person name="Amillis S."/>
            <person name="Uchima C.A."/>
            <person name="Anderluh G."/>
            <person name="Asadollahi M."/>
            <person name="Askin M."/>
            <person name="Barry K."/>
            <person name="Battaglia E."/>
            <person name="Bayram O."/>
            <person name="Benocci T."/>
            <person name="Braus-Stromeyer S.A."/>
            <person name="Caldana C."/>
            <person name="Canovas D."/>
            <person name="Cerqueira G.C."/>
            <person name="Chen F."/>
            <person name="Chen W."/>
            <person name="Choi C."/>
            <person name="Clum A."/>
            <person name="Dos Santos R.A."/>
            <person name="Damasio A.R."/>
            <person name="Diallinas G."/>
            <person name="Emri T."/>
            <person name="Fekete E."/>
            <person name="Flipphi M."/>
            <person name="Freyberg S."/>
            <person name="Gallo A."/>
            <person name="Gournas C."/>
            <person name="Habgood R."/>
            <person name="Hainaut M."/>
            <person name="Harispe M.L."/>
            <person name="Henrissat B."/>
            <person name="Hilden K.S."/>
            <person name="Hope R."/>
            <person name="Hossain A."/>
            <person name="Karabika E."/>
            <person name="Karaffa L."/>
            <person name="Karanyi Z."/>
            <person name="Krasevec N."/>
            <person name="Kuo A."/>
            <person name="Kusch H."/>
            <person name="LaButti K."/>
            <person name="Lagendijk E.L."/>
            <person name="Lapidus A."/>
            <person name="Levasseur A."/>
            <person name="Lindquist E."/>
            <person name="Lipzen A."/>
            <person name="Logrieco A.F."/>
            <person name="MacCabe A."/>
            <person name="Maekelae M.R."/>
            <person name="Malavazi I."/>
            <person name="Melin P."/>
            <person name="Meyer V."/>
            <person name="Mielnichuk N."/>
            <person name="Miskei M."/>
            <person name="Molnar A.P."/>
            <person name="Mule G."/>
            <person name="Ngan C.Y."/>
            <person name="Orejas M."/>
            <person name="Orosz E."/>
            <person name="Ouedraogo J.P."/>
            <person name="Overkamp K.M."/>
            <person name="Park H.-S."/>
            <person name="Perrone G."/>
            <person name="Piumi F."/>
            <person name="Punt P.J."/>
            <person name="Ram A.F."/>
            <person name="Ramon A."/>
            <person name="Rauscher S."/>
            <person name="Record E."/>
            <person name="Riano-Pachon D.M."/>
            <person name="Robert V."/>
            <person name="Roehrig J."/>
            <person name="Ruller R."/>
            <person name="Salamov A."/>
            <person name="Salih N.S."/>
            <person name="Samson R.A."/>
            <person name="Sandor E."/>
            <person name="Sanguinetti M."/>
            <person name="Schuetze T."/>
            <person name="Sepcic K."/>
            <person name="Shelest E."/>
            <person name="Sherlock G."/>
            <person name="Sophianopoulou V."/>
            <person name="Squina F.M."/>
            <person name="Sun H."/>
            <person name="Susca A."/>
            <person name="Todd R.B."/>
            <person name="Tsang A."/>
            <person name="Unkles S.E."/>
            <person name="van de Wiele N."/>
            <person name="van Rossen-Uffink D."/>
            <person name="Oliveira J.V."/>
            <person name="Vesth T.C."/>
            <person name="Visser J."/>
            <person name="Yu J.-H."/>
            <person name="Zhou M."/>
            <person name="Andersen M.R."/>
            <person name="Archer D.B."/>
            <person name="Baker S.E."/>
            <person name="Benoit I."/>
            <person name="Brakhage A.A."/>
            <person name="Braus G.H."/>
            <person name="Fischer R."/>
            <person name="Frisvad J.C."/>
            <person name="Goldman G.H."/>
            <person name="Houbraken J."/>
            <person name="Oakley B."/>
            <person name="Pocsi I."/>
            <person name="Scazzocchio C."/>
            <person name="Seiboth B."/>
            <person name="vanKuyk P.A."/>
            <person name="Wortman J."/>
            <person name="Dyer P.S."/>
            <person name="Grigoriev I.V."/>
        </authorList>
    </citation>
    <scope>NUCLEOTIDE SEQUENCE [LARGE SCALE GENOMIC DNA]</scope>
    <source>
        <strain evidence="7">ITEM 5010</strain>
    </source>
</reference>
<protein>
    <recommendedName>
        <fullName evidence="5">CENP-V/GFA domain-containing protein</fullName>
    </recommendedName>
</protein>
<dbReference type="STRING" id="602072.A0A1R3RAK4"/>
<dbReference type="InterPro" id="IPR011057">
    <property type="entry name" value="Mss4-like_sf"/>
</dbReference>
<name>A0A1R3RAK4_ASPC5</name>
<evidence type="ECO:0000256" key="4">
    <source>
        <dbReference type="ARBA" id="ARBA00023239"/>
    </source>
</evidence>
<dbReference type="EMBL" id="KV907510">
    <property type="protein sequence ID" value="OOF91510.1"/>
    <property type="molecule type" value="Genomic_DNA"/>
</dbReference>
<dbReference type="InterPro" id="IPR006913">
    <property type="entry name" value="CENP-V/GFA"/>
</dbReference>
<dbReference type="OMA" id="PLAHHYE"/>
<dbReference type="Proteomes" id="UP000188318">
    <property type="component" value="Unassembled WGS sequence"/>
</dbReference>
<evidence type="ECO:0000256" key="2">
    <source>
        <dbReference type="ARBA" id="ARBA00022723"/>
    </source>
</evidence>
<evidence type="ECO:0000313" key="6">
    <source>
        <dbReference type="EMBL" id="OOF91510.1"/>
    </source>
</evidence>
<dbReference type="PANTHER" id="PTHR33337">
    <property type="entry name" value="GFA DOMAIN-CONTAINING PROTEIN"/>
    <property type="match status" value="1"/>
</dbReference>
<dbReference type="GO" id="GO:0046872">
    <property type="term" value="F:metal ion binding"/>
    <property type="evidence" value="ECO:0007669"/>
    <property type="project" value="UniProtKB-KW"/>
</dbReference>
<evidence type="ECO:0000256" key="3">
    <source>
        <dbReference type="ARBA" id="ARBA00022833"/>
    </source>
</evidence>
<sequence length="149" mass="16670">MASTTSNSSNPAVISGSCLCGGIQYEITDQPLKRMLCHCDNCRKATGSSFMANSLLKQSQFYIKTGESLIQRYKDTNVVSGNALIRRFCRVCGSPVYASSSVYEQFVAVTSGTMDGEEARTWKPQDEYYCKSRREYLPVLEETKRLDTL</sequence>
<dbReference type="Pfam" id="PF04828">
    <property type="entry name" value="GFA"/>
    <property type="match status" value="1"/>
</dbReference>
<comment type="similarity">
    <text evidence="1">Belongs to the Gfa family.</text>
</comment>
<keyword evidence="4" id="KW-0456">Lyase</keyword>
<proteinExistence type="inferred from homology"/>
<dbReference type="OrthoDB" id="406544at2759"/>
<dbReference type="PANTHER" id="PTHR33337:SF39">
    <property type="entry name" value="DUF636 DOMAIN PROTEIN (AFU_ORTHOLOGUE AFUA_6G11530)"/>
    <property type="match status" value="1"/>
</dbReference>